<dbReference type="Pfam" id="PF00672">
    <property type="entry name" value="HAMP"/>
    <property type="match status" value="1"/>
</dbReference>
<feature type="compositionally biased region" description="Polar residues" evidence="4">
    <location>
        <begin position="560"/>
        <end position="577"/>
    </location>
</feature>
<dbReference type="Proteomes" id="UP000719942">
    <property type="component" value="Unassembled WGS sequence"/>
</dbReference>
<dbReference type="CDD" id="cd19411">
    <property type="entry name" value="MCP2201-like_sensor"/>
    <property type="match status" value="1"/>
</dbReference>
<dbReference type="Gene3D" id="1.10.8.500">
    <property type="entry name" value="HAMP domain in histidine kinase"/>
    <property type="match status" value="1"/>
</dbReference>
<dbReference type="InterPro" id="IPR004089">
    <property type="entry name" value="MCPsignal_dom"/>
</dbReference>
<comment type="caution">
    <text evidence="8">The sequence shown here is derived from an EMBL/GenBank/DDBJ whole genome shotgun (WGS) entry which is preliminary data.</text>
</comment>
<gene>
    <name evidence="8" type="ORF">J5W02_06145</name>
</gene>
<keyword evidence="5" id="KW-0812">Transmembrane</keyword>
<organism evidence="8 9">
    <name type="scientific">Caproiciproducens faecalis</name>
    <dbReference type="NCBI Taxonomy" id="2820301"/>
    <lineage>
        <taxon>Bacteria</taxon>
        <taxon>Bacillati</taxon>
        <taxon>Bacillota</taxon>
        <taxon>Clostridia</taxon>
        <taxon>Eubacteriales</taxon>
        <taxon>Acutalibacteraceae</taxon>
        <taxon>Caproiciproducens</taxon>
    </lineage>
</organism>
<evidence type="ECO:0000313" key="8">
    <source>
        <dbReference type="EMBL" id="MBW7572391.1"/>
    </source>
</evidence>
<dbReference type="PANTHER" id="PTHR43531:SF11">
    <property type="entry name" value="METHYL-ACCEPTING CHEMOTAXIS PROTEIN 3"/>
    <property type="match status" value="1"/>
</dbReference>
<dbReference type="CDD" id="cd06225">
    <property type="entry name" value="HAMP"/>
    <property type="match status" value="1"/>
</dbReference>
<dbReference type="InterPro" id="IPR047347">
    <property type="entry name" value="YvaQ-like_sensor"/>
</dbReference>
<keyword evidence="9" id="KW-1185">Reference proteome</keyword>
<feature type="transmembrane region" description="Helical" evidence="5">
    <location>
        <begin position="189"/>
        <end position="210"/>
    </location>
</feature>
<dbReference type="RefSeq" id="WP_219964797.1">
    <property type="nucleotide sequence ID" value="NZ_JAGFNZ010000002.1"/>
</dbReference>
<dbReference type="EMBL" id="JAGFNZ010000002">
    <property type="protein sequence ID" value="MBW7572391.1"/>
    <property type="molecule type" value="Genomic_DNA"/>
</dbReference>
<dbReference type="Pfam" id="PF12729">
    <property type="entry name" value="4HB_MCP_1"/>
    <property type="match status" value="1"/>
</dbReference>
<dbReference type="CDD" id="cd11386">
    <property type="entry name" value="MCP_signal"/>
    <property type="match status" value="1"/>
</dbReference>
<dbReference type="InterPro" id="IPR051310">
    <property type="entry name" value="MCP_chemotaxis"/>
</dbReference>
<evidence type="ECO:0000256" key="2">
    <source>
        <dbReference type="ARBA" id="ARBA00029447"/>
    </source>
</evidence>
<dbReference type="InterPro" id="IPR003660">
    <property type="entry name" value="HAMP_dom"/>
</dbReference>
<dbReference type="Gene3D" id="1.10.287.950">
    <property type="entry name" value="Methyl-accepting chemotaxis protein"/>
    <property type="match status" value="1"/>
</dbReference>
<sequence>MFKNMKIGKKLILSFVLVAIISSIGGVVGLIVMTNMNSSYGNALTNYGFSQGDIGNFNAEFATSRSNTKDILIYTDEKNMQETSDSIDQSNVKLSQYLETIKKTMVSQKEMDYYNTIKDEYLQYVEVQAEVIALGKNNKKAEAQELLESEAAPHSDKVKAAVNSLINEKTTTGNQLSASLSSQGKAANISILILILVVFILSFITAQTISRSISKPIREMADAAKRMSEGDLNVQIHVRSKDEIGQLGEAFAKSTASIRAYIAEITKNLGKVANGDLTVVTTDLDYVGDYEDLKNSYFVIVESLNDTLGQINQASQQVLSGSEQVSNGAQALAQGATEQASSIGELSASITEISSHIKDNAKHAANANLNVNDVRSEIESSNKHMGDMVTAMSQINDSSSEIGKIIKTIEDIAFQTNILALNAAVEAARAGTAGKGFAVVADEVRNLASKSAEAAKNTTSLIENSMRQVQNGTKIADETAKALLQVVESVKVVSDSVEQISQASSQQADSISQVTLGVDQISNVVQTNSATAEESAAASEELSGQAQVMQELVGKFKLRSQTTQDQNVPSEPQQSQPIEIHSDNSKY</sequence>
<dbReference type="SUPFAM" id="SSF58104">
    <property type="entry name" value="Methyl-accepting chemotaxis protein (MCP) signaling domain"/>
    <property type="match status" value="1"/>
</dbReference>
<dbReference type="PROSITE" id="PS50885">
    <property type="entry name" value="HAMP"/>
    <property type="match status" value="1"/>
</dbReference>
<feature type="domain" description="Methyl-accepting transducer" evidence="6">
    <location>
        <begin position="314"/>
        <end position="543"/>
    </location>
</feature>
<evidence type="ECO:0000256" key="4">
    <source>
        <dbReference type="SAM" id="MobiDB-lite"/>
    </source>
</evidence>
<dbReference type="PROSITE" id="PS50111">
    <property type="entry name" value="CHEMOTAXIS_TRANSDUC_2"/>
    <property type="match status" value="1"/>
</dbReference>
<evidence type="ECO:0000259" key="7">
    <source>
        <dbReference type="PROSITE" id="PS50885"/>
    </source>
</evidence>
<dbReference type="InterPro" id="IPR024478">
    <property type="entry name" value="HlyB_4HB_MCP"/>
</dbReference>
<dbReference type="Pfam" id="PF00015">
    <property type="entry name" value="MCPsignal"/>
    <property type="match status" value="1"/>
</dbReference>
<name>A0ABS7DMR0_9FIRM</name>
<dbReference type="SMART" id="SM00304">
    <property type="entry name" value="HAMP"/>
    <property type="match status" value="1"/>
</dbReference>
<comment type="similarity">
    <text evidence="2">Belongs to the methyl-accepting chemotaxis (MCP) protein family.</text>
</comment>
<evidence type="ECO:0000259" key="6">
    <source>
        <dbReference type="PROSITE" id="PS50111"/>
    </source>
</evidence>
<evidence type="ECO:0000256" key="5">
    <source>
        <dbReference type="SAM" id="Phobius"/>
    </source>
</evidence>
<keyword evidence="3" id="KW-0807">Transducer</keyword>
<protein>
    <submittedName>
        <fullName evidence="8">MCP four helix bundle domain-containing protein</fullName>
    </submittedName>
</protein>
<evidence type="ECO:0000256" key="1">
    <source>
        <dbReference type="ARBA" id="ARBA00022500"/>
    </source>
</evidence>
<feature type="region of interest" description="Disordered" evidence="4">
    <location>
        <begin position="560"/>
        <end position="587"/>
    </location>
</feature>
<feature type="domain" description="HAMP" evidence="7">
    <location>
        <begin position="211"/>
        <end position="263"/>
    </location>
</feature>
<keyword evidence="5" id="KW-1133">Transmembrane helix</keyword>
<proteinExistence type="inferred from homology"/>
<keyword evidence="5" id="KW-0472">Membrane</keyword>
<dbReference type="SMART" id="SM00283">
    <property type="entry name" value="MA"/>
    <property type="match status" value="1"/>
</dbReference>
<reference evidence="8 9" key="1">
    <citation type="submission" date="2021-03" db="EMBL/GenBank/DDBJ databases">
        <title>Caproiciproducens sp. nov. isolated from feces of cow.</title>
        <authorList>
            <person name="Choi J.-Y."/>
        </authorList>
    </citation>
    <scope>NUCLEOTIDE SEQUENCE [LARGE SCALE GENOMIC DNA]</scope>
    <source>
        <strain evidence="8 9">AGMB10547</strain>
    </source>
</reference>
<dbReference type="PANTHER" id="PTHR43531">
    <property type="entry name" value="PROTEIN ICFG"/>
    <property type="match status" value="1"/>
</dbReference>
<keyword evidence="1" id="KW-0145">Chemotaxis</keyword>
<evidence type="ECO:0000313" key="9">
    <source>
        <dbReference type="Proteomes" id="UP000719942"/>
    </source>
</evidence>
<accession>A0ABS7DMR0</accession>
<evidence type="ECO:0000256" key="3">
    <source>
        <dbReference type="PROSITE-ProRule" id="PRU00284"/>
    </source>
</evidence>